<dbReference type="CDD" id="cd06170">
    <property type="entry name" value="LuxR_C_like"/>
    <property type="match status" value="1"/>
</dbReference>
<evidence type="ECO:0000259" key="5">
    <source>
        <dbReference type="PROSITE" id="PS50043"/>
    </source>
</evidence>
<keyword evidence="3" id="KW-0804">Transcription</keyword>
<accession>A0A4R5PM52</accession>
<evidence type="ECO:0000259" key="6">
    <source>
        <dbReference type="PROSITE" id="PS50110"/>
    </source>
</evidence>
<dbReference type="InterPro" id="IPR001789">
    <property type="entry name" value="Sig_transdc_resp-reg_receiver"/>
</dbReference>
<dbReference type="GO" id="GO:0003677">
    <property type="term" value="F:DNA binding"/>
    <property type="evidence" value="ECO:0007669"/>
    <property type="project" value="UniProtKB-KW"/>
</dbReference>
<dbReference type="SMART" id="SM00448">
    <property type="entry name" value="REC"/>
    <property type="match status" value="1"/>
</dbReference>
<dbReference type="PROSITE" id="PS50043">
    <property type="entry name" value="HTH_LUXR_2"/>
    <property type="match status" value="1"/>
</dbReference>
<dbReference type="Gene3D" id="3.40.50.2300">
    <property type="match status" value="1"/>
</dbReference>
<reference evidence="7 8" key="1">
    <citation type="journal article" date="2013" name="Int. J. Syst. Evol. Microbiol.">
        <title>Hoeflea suaedae sp. nov., an endophytic bacterium isolated from the root of the halophyte Suaeda maritima.</title>
        <authorList>
            <person name="Chung E.J."/>
            <person name="Park J.A."/>
            <person name="Pramanik P."/>
            <person name="Bibi F."/>
            <person name="Jeon C.O."/>
            <person name="Chung Y.R."/>
        </authorList>
    </citation>
    <scope>NUCLEOTIDE SEQUENCE [LARGE SCALE GENOMIC DNA]</scope>
    <source>
        <strain evidence="7 8">YC6898</strain>
    </source>
</reference>
<dbReference type="AlphaFoldDB" id="A0A4R5PM52"/>
<dbReference type="PANTHER" id="PTHR44688">
    <property type="entry name" value="DNA-BINDING TRANSCRIPTIONAL ACTIVATOR DEVR_DOSR"/>
    <property type="match status" value="1"/>
</dbReference>
<dbReference type="EMBL" id="SMSI01000001">
    <property type="protein sequence ID" value="TDH37959.1"/>
    <property type="molecule type" value="Genomic_DNA"/>
</dbReference>
<dbReference type="InterPro" id="IPR000792">
    <property type="entry name" value="Tscrpt_reg_LuxR_C"/>
</dbReference>
<dbReference type="Proteomes" id="UP000295131">
    <property type="component" value="Unassembled WGS sequence"/>
</dbReference>
<dbReference type="InterPro" id="IPR036388">
    <property type="entry name" value="WH-like_DNA-bd_sf"/>
</dbReference>
<evidence type="ECO:0000313" key="8">
    <source>
        <dbReference type="Proteomes" id="UP000295131"/>
    </source>
</evidence>
<feature type="modified residue" description="4-aspartylphosphate" evidence="4">
    <location>
        <position position="57"/>
    </location>
</feature>
<name>A0A4R5PM52_9HYPH</name>
<gene>
    <name evidence="7" type="ORF">E2A64_02155</name>
</gene>
<dbReference type="OrthoDB" id="9782655at2"/>
<evidence type="ECO:0000256" key="1">
    <source>
        <dbReference type="ARBA" id="ARBA00023015"/>
    </source>
</evidence>
<dbReference type="PRINTS" id="PR00038">
    <property type="entry name" value="HTHLUXR"/>
</dbReference>
<dbReference type="GO" id="GO:0000160">
    <property type="term" value="P:phosphorelay signal transduction system"/>
    <property type="evidence" value="ECO:0007669"/>
    <property type="project" value="InterPro"/>
</dbReference>
<evidence type="ECO:0000313" key="7">
    <source>
        <dbReference type="EMBL" id="TDH37959.1"/>
    </source>
</evidence>
<feature type="domain" description="HTH luxR-type" evidence="5">
    <location>
        <begin position="138"/>
        <end position="203"/>
    </location>
</feature>
<feature type="domain" description="Response regulatory" evidence="6">
    <location>
        <begin position="9"/>
        <end position="122"/>
    </location>
</feature>
<evidence type="ECO:0000256" key="2">
    <source>
        <dbReference type="ARBA" id="ARBA00023125"/>
    </source>
</evidence>
<protein>
    <submittedName>
        <fullName evidence="7">Response regulator transcription factor</fullName>
    </submittedName>
</protein>
<proteinExistence type="predicted"/>
<dbReference type="PROSITE" id="PS50110">
    <property type="entry name" value="RESPONSE_REGULATORY"/>
    <property type="match status" value="1"/>
</dbReference>
<organism evidence="7 8">
    <name type="scientific">Pseudohoeflea suaedae</name>
    <dbReference type="NCBI Taxonomy" id="877384"/>
    <lineage>
        <taxon>Bacteria</taxon>
        <taxon>Pseudomonadati</taxon>
        <taxon>Pseudomonadota</taxon>
        <taxon>Alphaproteobacteria</taxon>
        <taxon>Hyphomicrobiales</taxon>
        <taxon>Rhizobiaceae</taxon>
        <taxon>Pseudohoeflea</taxon>
    </lineage>
</organism>
<keyword evidence="8" id="KW-1185">Reference proteome</keyword>
<evidence type="ECO:0000256" key="4">
    <source>
        <dbReference type="PROSITE-ProRule" id="PRU00169"/>
    </source>
</evidence>
<dbReference type="PANTHER" id="PTHR44688:SF16">
    <property type="entry name" value="DNA-BINDING TRANSCRIPTIONAL ACTIVATOR DEVR_DOSR"/>
    <property type="match status" value="1"/>
</dbReference>
<dbReference type="GO" id="GO:0006355">
    <property type="term" value="P:regulation of DNA-templated transcription"/>
    <property type="evidence" value="ECO:0007669"/>
    <property type="project" value="InterPro"/>
</dbReference>
<sequence>MREMNADEIVFVVDDDLSVLDSLTVLLETAGYRVVAYNSAKEFLSEPVGDNGCLILDLNMPEMNGLELQACLARSERILPVILVTGFAEVGTAVESMKLGAYDVLEKPYDDEQLLSVIADAMAKGRKERQKASVQRQAASRLSGLSERERQVLDLVVEGSASKVIAHELGISRRTVEIHRAKIMRKAEVQNTAELVRLAKESAAS</sequence>
<keyword evidence="4" id="KW-0597">Phosphoprotein</keyword>
<evidence type="ECO:0000256" key="3">
    <source>
        <dbReference type="ARBA" id="ARBA00023163"/>
    </source>
</evidence>
<dbReference type="Gene3D" id="1.10.10.10">
    <property type="entry name" value="Winged helix-like DNA-binding domain superfamily/Winged helix DNA-binding domain"/>
    <property type="match status" value="1"/>
</dbReference>
<dbReference type="SMART" id="SM00421">
    <property type="entry name" value="HTH_LUXR"/>
    <property type="match status" value="1"/>
</dbReference>
<keyword evidence="1" id="KW-0805">Transcription regulation</keyword>
<dbReference type="SUPFAM" id="SSF52172">
    <property type="entry name" value="CheY-like"/>
    <property type="match status" value="1"/>
</dbReference>
<keyword evidence="2" id="KW-0238">DNA-binding</keyword>
<dbReference type="Pfam" id="PF00072">
    <property type="entry name" value="Response_reg"/>
    <property type="match status" value="1"/>
</dbReference>
<comment type="caution">
    <text evidence="7">The sequence shown here is derived from an EMBL/GenBank/DDBJ whole genome shotgun (WGS) entry which is preliminary data.</text>
</comment>
<dbReference type="Pfam" id="PF00196">
    <property type="entry name" value="GerE"/>
    <property type="match status" value="1"/>
</dbReference>
<dbReference type="InterPro" id="IPR011006">
    <property type="entry name" value="CheY-like_superfamily"/>
</dbReference>